<evidence type="ECO:0000313" key="2">
    <source>
        <dbReference type="Proteomes" id="UP001162164"/>
    </source>
</evidence>
<reference evidence="1" key="1">
    <citation type="journal article" date="2023" name="Insect Mol. Biol.">
        <title>Genome sequencing provides insights into the evolution of gene families encoding plant cell wall-degrading enzymes in longhorned beetles.</title>
        <authorList>
            <person name="Shin N.R."/>
            <person name="Okamura Y."/>
            <person name="Kirsch R."/>
            <person name="Pauchet Y."/>
        </authorList>
    </citation>
    <scope>NUCLEOTIDE SEQUENCE</scope>
    <source>
        <strain evidence="1">MMC_N1</strain>
    </source>
</reference>
<name>A0ABQ9J4Y5_9CUCU</name>
<protein>
    <submittedName>
        <fullName evidence="1">Uncharacterized protein</fullName>
    </submittedName>
</protein>
<comment type="caution">
    <text evidence="1">The sequence shown here is derived from an EMBL/GenBank/DDBJ whole genome shotgun (WGS) entry which is preliminary data.</text>
</comment>
<gene>
    <name evidence="1" type="ORF">NQ317_014992</name>
</gene>
<dbReference type="Proteomes" id="UP001162164">
    <property type="component" value="Unassembled WGS sequence"/>
</dbReference>
<accession>A0ABQ9J4Y5</accession>
<evidence type="ECO:0000313" key="1">
    <source>
        <dbReference type="EMBL" id="KAJ8973191.1"/>
    </source>
</evidence>
<sequence>MPSFYEFIPQNLVGKLIGRRMSIEGIQSEMNKATKDDQEWSQQEVSRHITLEQIHLHPLFLLKLVEGINNDTILSCLVALNHLFLQ</sequence>
<dbReference type="EMBL" id="JAPWTJ010001221">
    <property type="protein sequence ID" value="KAJ8973191.1"/>
    <property type="molecule type" value="Genomic_DNA"/>
</dbReference>
<proteinExistence type="predicted"/>
<keyword evidence="2" id="KW-1185">Reference proteome</keyword>
<organism evidence="1 2">
    <name type="scientific">Molorchus minor</name>
    <dbReference type="NCBI Taxonomy" id="1323400"/>
    <lineage>
        <taxon>Eukaryota</taxon>
        <taxon>Metazoa</taxon>
        <taxon>Ecdysozoa</taxon>
        <taxon>Arthropoda</taxon>
        <taxon>Hexapoda</taxon>
        <taxon>Insecta</taxon>
        <taxon>Pterygota</taxon>
        <taxon>Neoptera</taxon>
        <taxon>Endopterygota</taxon>
        <taxon>Coleoptera</taxon>
        <taxon>Polyphaga</taxon>
        <taxon>Cucujiformia</taxon>
        <taxon>Chrysomeloidea</taxon>
        <taxon>Cerambycidae</taxon>
        <taxon>Lamiinae</taxon>
        <taxon>Monochamini</taxon>
        <taxon>Molorchus</taxon>
    </lineage>
</organism>